<evidence type="ECO:0000256" key="1">
    <source>
        <dbReference type="ARBA" id="ARBA00009986"/>
    </source>
</evidence>
<gene>
    <name evidence="6" type="ORF">GCK32_007391</name>
</gene>
<feature type="compositionally biased region" description="Polar residues" evidence="4">
    <location>
        <begin position="90"/>
        <end position="99"/>
    </location>
</feature>
<dbReference type="InterPro" id="IPR016162">
    <property type="entry name" value="Ald_DH_N"/>
</dbReference>
<keyword evidence="7" id="KW-1185">Reference proteome</keyword>
<dbReference type="AlphaFoldDB" id="A0AAN8FDH6"/>
<dbReference type="EMBL" id="WIXE01010648">
    <property type="protein sequence ID" value="KAK5977400.1"/>
    <property type="molecule type" value="Genomic_DNA"/>
</dbReference>
<dbReference type="InterPro" id="IPR015590">
    <property type="entry name" value="Aldehyde_DH_dom"/>
</dbReference>
<dbReference type="Pfam" id="PF00171">
    <property type="entry name" value="Aldedh"/>
    <property type="match status" value="1"/>
</dbReference>
<protein>
    <recommendedName>
        <fullName evidence="5">Aldehyde dehydrogenase domain-containing protein</fullName>
    </recommendedName>
</protein>
<comment type="caution">
    <text evidence="6">The sequence shown here is derived from an EMBL/GenBank/DDBJ whole genome shotgun (WGS) entry which is preliminary data.</text>
</comment>
<evidence type="ECO:0000256" key="3">
    <source>
        <dbReference type="ARBA" id="ARBA00023027"/>
    </source>
</evidence>
<dbReference type="FunFam" id="3.40.309.10:FF:000065">
    <property type="entry name" value="Aldehyde dehydrogenase3"/>
    <property type="match status" value="1"/>
</dbReference>
<proteinExistence type="inferred from homology"/>
<accession>A0AAN8FDH6</accession>
<feature type="domain" description="Aldehyde dehydrogenase" evidence="5">
    <location>
        <begin position="107"/>
        <end position="242"/>
    </location>
</feature>
<name>A0AAN8FDH6_TRICO</name>
<comment type="similarity">
    <text evidence="1">Belongs to the aldehyde dehydrogenase family.</text>
</comment>
<dbReference type="InterPro" id="IPR016161">
    <property type="entry name" value="Ald_DH/histidinol_DH"/>
</dbReference>
<organism evidence="6 7">
    <name type="scientific">Trichostrongylus colubriformis</name>
    <name type="common">Black scour worm</name>
    <dbReference type="NCBI Taxonomy" id="6319"/>
    <lineage>
        <taxon>Eukaryota</taxon>
        <taxon>Metazoa</taxon>
        <taxon>Ecdysozoa</taxon>
        <taxon>Nematoda</taxon>
        <taxon>Chromadorea</taxon>
        <taxon>Rhabditida</taxon>
        <taxon>Rhabditina</taxon>
        <taxon>Rhabditomorpha</taxon>
        <taxon>Strongyloidea</taxon>
        <taxon>Trichostrongylidae</taxon>
        <taxon>Trichostrongylus</taxon>
    </lineage>
</organism>
<dbReference type="PANTHER" id="PTHR11699">
    <property type="entry name" value="ALDEHYDE DEHYDROGENASE-RELATED"/>
    <property type="match status" value="1"/>
</dbReference>
<dbReference type="Gene3D" id="3.40.309.10">
    <property type="entry name" value="Aldehyde Dehydrogenase, Chain A, domain 2"/>
    <property type="match status" value="1"/>
</dbReference>
<evidence type="ECO:0000256" key="4">
    <source>
        <dbReference type="SAM" id="MobiDB-lite"/>
    </source>
</evidence>
<evidence type="ECO:0000313" key="7">
    <source>
        <dbReference type="Proteomes" id="UP001331761"/>
    </source>
</evidence>
<evidence type="ECO:0000256" key="2">
    <source>
        <dbReference type="ARBA" id="ARBA00023002"/>
    </source>
</evidence>
<sequence>MLRAAVSRAVQLLGSTSGPQPLRNIEPKFTKLFINNEWLDSSTSCTIGSFNPANGKLITEVEEADWKDVDIAVQVTEFQTTRADGAASATPRSENSTNRPRPPHIRFPVEFSTRSPTVVFADSRLDDAVQQAHYGMFFNDGRRYSAGSRSFVEAKVYDEFVDRSKDLAERLIVGDPFEPSTQQGPQIDGHQVKEILRHVEKGKREGALLVTGGTKWGDRGHYVLPTVLANVGDHMAIAQEEVGFSMLCTAQ</sequence>
<dbReference type="InterPro" id="IPR016163">
    <property type="entry name" value="Ald_DH_C"/>
</dbReference>
<evidence type="ECO:0000313" key="6">
    <source>
        <dbReference type="EMBL" id="KAK5977400.1"/>
    </source>
</evidence>
<dbReference type="Gene3D" id="3.40.605.10">
    <property type="entry name" value="Aldehyde Dehydrogenase, Chain A, domain 1"/>
    <property type="match status" value="1"/>
</dbReference>
<keyword evidence="3" id="KW-0520">NAD</keyword>
<dbReference type="Proteomes" id="UP001331761">
    <property type="component" value="Unassembled WGS sequence"/>
</dbReference>
<dbReference type="SUPFAM" id="SSF53720">
    <property type="entry name" value="ALDH-like"/>
    <property type="match status" value="2"/>
</dbReference>
<keyword evidence="2" id="KW-0560">Oxidoreductase</keyword>
<dbReference type="GO" id="GO:0016620">
    <property type="term" value="F:oxidoreductase activity, acting on the aldehyde or oxo group of donors, NAD or NADP as acceptor"/>
    <property type="evidence" value="ECO:0007669"/>
    <property type="project" value="InterPro"/>
</dbReference>
<feature type="region of interest" description="Disordered" evidence="4">
    <location>
        <begin position="81"/>
        <end position="108"/>
    </location>
</feature>
<reference evidence="6 7" key="1">
    <citation type="submission" date="2019-10" db="EMBL/GenBank/DDBJ databases">
        <title>Assembly and Annotation for the nematode Trichostrongylus colubriformis.</title>
        <authorList>
            <person name="Martin J."/>
        </authorList>
    </citation>
    <scope>NUCLEOTIDE SEQUENCE [LARGE SCALE GENOMIC DNA]</scope>
    <source>
        <strain evidence="6">G859</strain>
        <tissue evidence="6">Whole worm</tissue>
    </source>
</reference>
<evidence type="ECO:0000259" key="5">
    <source>
        <dbReference type="Pfam" id="PF00171"/>
    </source>
</evidence>